<dbReference type="PROSITE" id="PS51450">
    <property type="entry name" value="LRR"/>
    <property type="match status" value="1"/>
</dbReference>
<evidence type="ECO:0000313" key="4">
    <source>
        <dbReference type="Proteomes" id="UP000663842"/>
    </source>
</evidence>
<feature type="compositionally biased region" description="Low complexity" evidence="1">
    <location>
        <begin position="1386"/>
        <end position="1395"/>
    </location>
</feature>
<dbReference type="InterPro" id="IPR032675">
    <property type="entry name" value="LRR_dom_sf"/>
</dbReference>
<dbReference type="InterPro" id="IPR011993">
    <property type="entry name" value="PH-like_dom_sf"/>
</dbReference>
<dbReference type="Pfam" id="PF17888">
    <property type="entry name" value="Carm_PH"/>
    <property type="match status" value="1"/>
</dbReference>
<dbReference type="SUPFAM" id="SSF52047">
    <property type="entry name" value="RNI-like"/>
    <property type="match status" value="1"/>
</dbReference>
<proteinExistence type="predicted"/>
<dbReference type="EMBL" id="CAJOBF010003566">
    <property type="protein sequence ID" value="CAF4097780.1"/>
    <property type="molecule type" value="Genomic_DNA"/>
</dbReference>
<dbReference type="GO" id="GO:0030027">
    <property type="term" value="C:lamellipodium"/>
    <property type="evidence" value="ECO:0007669"/>
    <property type="project" value="TreeGrafter"/>
</dbReference>
<feature type="region of interest" description="Disordered" evidence="1">
    <location>
        <begin position="903"/>
        <end position="933"/>
    </location>
</feature>
<dbReference type="InterPro" id="IPR001611">
    <property type="entry name" value="Leu-rich_rpt"/>
</dbReference>
<feature type="compositionally biased region" description="Polar residues" evidence="1">
    <location>
        <begin position="903"/>
        <end position="923"/>
    </location>
</feature>
<accession>A0A819V4R8</accession>
<dbReference type="InterPro" id="IPR041245">
    <property type="entry name" value="CARMIL_PH"/>
</dbReference>
<organism evidence="3 4">
    <name type="scientific">Rotaria magnacalcarata</name>
    <dbReference type="NCBI Taxonomy" id="392030"/>
    <lineage>
        <taxon>Eukaryota</taxon>
        <taxon>Metazoa</taxon>
        <taxon>Spiralia</taxon>
        <taxon>Gnathifera</taxon>
        <taxon>Rotifera</taxon>
        <taxon>Eurotatoria</taxon>
        <taxon>Bdelloidea</taxon>
        <taxon>Philodinida</taxon>
        <taxon>Philodinidae</taxon>
        <taxon>Rotaria</taxon>
    </lineage>
</organism>
<dbReference type="PANTHER" id="PTHR24112:SF66">
    <property type="entry name" value="LEUCINE-RICH REPEAT, ISOFORM F"/>
    <property type="match status" value="1"/>
</dbReference>
<dbReference type="Gene3D" id="2.30.29.30">
    <property type="entry name" value="Pleckstrin-homology domain (PH domain)/Phosphotyrosine-binding domain (PTB)"/>
    <property type="match status" value="1"/>
</dbReference>
<feature type="region of interest" description="Disordered" evidence="1">
    <location>
        <begin position="1298"/>
        <end position="1353"/>
    </location>
</feature>
<reference evidence="3" key="1">
    <citation type="submission" date="2021-02" db="EMBL/GenBank/DDBJ databases">
        <authorList>
            <person name="Nowell W R."/>
        </authorList>
    </citation>
    <scope>NUCLEOTIDE SEQUENCE</scope>
</reference>
<dbReference type="Pfam" id="PF13516">
    <property type="entry name" value="LRR_6"/>
    <property type="match status" value="1"/>
</dbReference>
<protein>
    <recommendedName>
        <fullName evidence="2">CARMIL pleckstrin homology domain-containing protein</fullName>
    </recommendedName>
</protein>
<feature type="compositionally biased region" description="Polar residues" evidence="1">
    <location>
        <begin position="1070"/>
        <end position="1083"/>
    </location>
</feature>
<feature type="compositionally biased region" description="Polar residues" evidence="1">
    <location>
        <begin position="1336"/>
        <end position="1348"/>
    </location>
</feature>
<dbReference type="PANTHER" id="PTHR24112">
    <property type="entry name" value="LEUCINE-RICH REPEAT, ISOFORM F-RELATED"/>
    <property type="match status" value="1"/>
</dbReference>
<dbReference type="GO" id="GO:0005886">
    <property type="term" value="C:plasma membrane"/>
    <property type="evidence" value="ECO:0007669"/>
    <property type="project" value="TreeGrafter"/>
</dbReference>
<feature type="region of interest" description="Disordered" evidence="1">
    <location>
        <begin position="1052"/>
        <end position="1104"/>
    </location>
</feature>
<feature type="domain" description="CARMIL pleckstrin homology" evidence="2">
    <location>
        <begin position="54"/>
        <end position="144"/>
    </location>
</feature>
<name>A0A819V4R8_9BILA</name>
<feature type="region of interest" description="Disordered" evidence="1">
    <location>
        <begin position="1370"/>
        <end position="1398"/>
    </location>
</feature>
<evidence type="ECO:0000313" key="3">
    <source>
        <dbReference type="EMBL" id="CAF4097780.1"/>
    </source>
</evidence>
<dbReference type="Proteomes" id="UP000663842">
    <property type="component" value="Unassembled WGS sequence"/>
</dbReference>
<dbReference type="InterPro" id="IPR051279">
    <property type="entry name" value="PP1-Reg/Actin-Interact_Protein"/>
</dbReference>
<dbReference type="GO" id="GO:0016477">
    <property type="term" value="P:cell migration"/>
    <property type="evidence" value="ECO:0007669"/>
    <property type="project" value="TreeGrafter"/>
</dbReference>
<sequence length="1413" mass="160417">CLFLWPNHYFFKCHEWYFSMWCKVACMNDRDDFAELIGSARTVIKCPSFYFNGRIRYGTKGEKVEERLLCMDAVRVYICSVKIPVKIESQFNILSIKLIERVTDSHILIETDEKQAHTLYGLHDKSSLQPFLIVLVRSLHAVFPHRLQAIVEIRPENEYDKLLRLSNEFYQDPNIMSSESRPCGGFSQRYECACDFYQIPCNRAVQTLVDTVFAHRTSREFTFREFESLTQKDWLPIIGALRHNEWFTKITIENIKLTSENIDELCTFVRLCKAIQDLRLINCGLRHDFCTRFTHSLPVCHIEKLDLSNNALEDKGLIALSSSLQQRKLPLISINLQSCSLTHKSLLVFNTAIINNNNLLKNLQILNLSGNRIKEENCITILFQNNDNVLEELHLSDIEFSLESFFNSMSSVSCKLRRLFISSIKSFIPPSAIGGVKSFFTKTETLEIVQLSNANLSNEFLKELCDGLHSNVHLNNLDLRVSGNQLESFIHENAAKLATIPSLTALDLTACDLDNEIPTLLGELKKNRKIKLLHIGKNFNNIKQKNMQRTISALKDLVIDSNLEYLSIADSKLKENTIDFLLALTYNASLKMLDIRGNLMGDTGARVITHIIQINRHLHTLFFDRNLLSFNSFEDIVNAMEENYTIQYLPIPITDIILMRITEKDRMEKIQILMNKLDSICTRNQQQRENLNSNDSSLLTTAANLSREINLSWENQQQLVGDQASLDYISSCSNRILQNSNNDNNTNNDLNSILTRTTHINKISSQLYESYIEEEEHLKNEWDHICKTFQEKVAEKNERLSRKYYQLFKEQTSINYDDKFQEQIRAFFSNANDNIEQLLRKDITNRLLTYSRQCYINVATCLQKRAYDTINDVAVEMHKQMETTMLHTNVPQQGSLLINGQNSVSSSTLDRNMGRNSNTSNRLTPKHNPTFVETNDETLNHRTLKKTDSNECIIDSSPQQIHSAARTSNDKEHRLSTTIQNKGPAPISPKPTTPAWRKSLLVISNEQESNSIIPDPIYGNVQTSPNTINRELSFENEGDLIEHDLLDLVEQEKQKEEQRNTPPALPIKTRTGSLTATKDNNNLDFDIEPTTKLTHPGKERPRRANVKRPIKRLANVTANDSSSDGGLLTDENEDNSIEDIVSKPIIEVQGNFLSAVEPQITELPSTSVTKFLKSALKTPKPVVDEPSSSTTTTAPPLKNLQQFPIVLPRPGPINSMSKSMIMSNNDQSPIINSDLSNESFPTKTSMSTSLYSSLISPNPNEQKDINNSTESIISSVPPVLARTGKVAIGTRVLPVLDPNGDAPPVRLRHFQPEKKGHNSSMDNTTTTSEVGSGSTPDSSVISPSISNNGDHDEQYKRLSVKERARMLTTNSPMAPNDKKTILSSHTTTTTSSQTPPYTPRTYRRIIEQVNLFC</sequence>
<dbReference type="Gene3D" id="3.80.10.10">
    <property type="entry name" value="Ribonuclease Inhibitor"/>
    <property type="match status" value="1"/>
</dbReference>
<dbReference type="SMART" id="SM00368">
    <property type="entry name" value="LRR_RI"/>
    <property type="match status" value="4"/>
</dbReference>
<dbReference type="GO" id="GO:0034315">
    <property type="term" value="P:regulation of Arp2/3 complex-mediated actin nucleation"/>
    <property type="evidence" value="ECO:0007669"/>
    <property type="project" value="TreeGrafter"/>
</dbReference>
<gene>
    <name evidence="3" type="ORF">UXM345_LOCUS22056</name>
</gene>
<evidence type="ECO:0000256" key="1">
    <source>
        <dbReference type="SAM" id="MobiDB-lite"/>
    </source>
</evidence>
<comment type="caution">
    <text evidence="3">The sequence shown here is derived from an EMBL/GenBank/DDBJ whole genome shotgun (WGS) entry which is preliminary data.</text>
</comment>
<feature type="compositionally biased region" description="Low complexity" evidence="1">
    <location>
        <begin position="1324"/>
        <end position="1335"/>
    </location>
</feature>
<feature type="non-terminal residue" evidence="3">
    <location>
        <position position="1"/>
    </location>
</feature>
<evidence type="ECO:0000259" key="2">
    <source>
        <dbReference type="Pfam" id="PF17888"/>
    </source>
</evidence>